<evidence type="ECO:0000256" key="5">
    <source>
        <dbReference type="ARBA" id="ARBA00022741"/>
    </source>
</evidence>
<dbReference type="Pfam" id="PF03431">
    <property type="entry name" value="RNA_replicase_B"/>
    <property type="match status" value="1"/>
</dbReference>
<organism evidence="11">
    <name type="scientific">Leviviridae sp</name>
    <dbReference type="NCBI Taxonomy" id="2027243"/>
    <lineage>
        <taxon>Viruses</taxon>
        <taxon>Riboviria</taxon>
        <taxon>Orthornavirae</taxon>
        <taxon>Lenarviricota</taxon>
        <taxon>Leviviricetes</taxon>
        <taxon>Norzivirales</taxon>
        <taxon>Fiersviridae</taxon>
    </lineage>
</organism>
<dbReference type="SUPFAM" id="SSF56672">
    <property type="entry name" value="DNA/RNA polymerases"/>
    <property type="match status" value="1"/>
</dbReference>
<evidence type="ECO:0000256" key="1">
    <source>
        <dbReference type="ARBA" id="ARBA00012494"/>
    </source>
</evidence>
<keyword evidence="5" id="KW-0547">Nucleotide-binding</keyword>
<evidence type="ECO:0000256" key="7">
    <source>
        <dbReference type="ARBA" id="ARBA00030248"/>
    </source>
</evidence>
<dbReference type="InterPro" id="IPR007096">
    <property type="entry name" value="RNA-dir_Rpol_cat_phage"/>
</dbReference>
<dbReference type="EC" id="2.7.7.48" evidence="1"/>
<feature type="binding site" evidence="9">
    <location>
        <position position="326"/>
    </location>
    <ligand>
        <name>Mg(2+)</name>
        <dbReference type="ChEBI" id="CHEBI:18420"/>
        <label>2</label>
    </ligand>
</feature>
<feature type="domain" description="RdRp catalytic" evidence="10">
    <location>
        <begin position="311"/>
        <end position="449"/>
    </location>
</feature>
<evidence type="ECO:0000256" key="2">
    <source>
        <dbReference type="ARBA" id="ARBA00022484"/>
    </source>
</evidence>
<reference evidence="11" key="1">
    <citation type="submission" date="2019-05" db="EMBL/GenBank/DDBJ databases">
        <title>Metatranscriptomic reconstruction reveals RNA viruses with the potential to shape carbon cycling in soil.</title>
        <authorList>
            <person name="Starr E.P."/>
            <person name="Nuccio E."/>
            <person name="Pett-Ridge J."/>
            <person name="Banfield J.F."/>
            <person name="Firestone M.K."/>
        </authorList>
    </citation>
    <scope>NUCLEOTIDE SEQUENCE</scope>
    <source>
        <strain evidence="11">H3_Bulk_42_scaffold_1530</strain>
    </source>
</reference>
<evidence type="ECO:0000256" key="3">
    <source>
        <dbReference type="ARBA" id="ARBA00022679"/>
    </source>
</evidence>
<evidence type="ECO:0000256" key="4">
    <source>
        <dbReference type="ARBA" id="ARBA00022695"/>
    </source>
</evidence>
<keyword evidence="3" id="KW-0808">Transferase</keyword>
<keyword evidence="9" id="KW-0460">Magnesium</keyword>
<evidence type="ECO:0000313" key="11">
    <source>
        <dbReference type="EMBL" id="QDH90353.1"/>
    </source>
</evidence>
<evidence type="ECO:0000256" key="9">
    <source>
        <dbReference type="PIRSR" id="PIRSR605093-1"/>
    </source>
</evidence>
<comment type="catalytic activity">
    <reaction evidence="8">
        <text>RNA(n) + a ribonucleoside 5'-triphosphate = RNA(n+1) + diphosphate</text>
        <dbReference type="Rhea" id="RHEA:21248"/>
        <dbReference type="Rhea" id="RHEA-COMP:14527"/>
        <dbReference type="Rhea" id="RHEA-COMP:17342"/>
        <dbReference type="ChEBI" id="CHEBI:33019"/>
        <dbReference type="ChEBI" id="CHEBI:61557"/>
        <dbReference type="ChEBI" id="CHEBI:140395"/>
        <dbReference type="EC" id="2.7.7.48"/>
    </reaction>
</comment>
<feature type="binding site" evidence="9">
    <location>
        <position position="417"/>
    </location>
    <ligand>
        <name>Mg(2+)</name>
        <dbReference type="ChEBI" id="CHEBI:18420"/>
        <label>2</label>
    </ligand>
</feature>
<dbReference type="GO" id="GO:0000166">
    <property type="term" value="F:nucleotide binding"/>
    <property type="evidence" value="ECO:0007669"/>
    <property type="project" value="UniProtKB-KW"/>
</dbReference>
<evidence type="ECO:0000259" key="10">
    <source>
        <dbReference type="PROSITE" id="PS50522"/>
    </source>
</evidence>
<dbReference type="GO" id="GO:0039694">
    <property type="term" value="P:viral RNA genome replication"/>
    <property type="evidence" value="ECO:0007669"/>
    <property type="project" value="InterPro"/>
</dbReference>
<evidence type="ECO:0000256" key="6">
    <source>
        <dbReference type="ARBA" id="ARBA00022953"/>
    </source>
</evidence>
<dbReference type="GO" id="GO:0003968">
    <property type="term" value="F:RNA-directed RNA polymerase activity"/>
    <property type="evidence" value="ECO:0007669"/>
    <property type="project" value="UniProtKB-KW"/>
</dbReference>
<evidence type="ECO:0000256" key="8">
    <source>
        <dbReference type="ARBA" id="ARBA00048744"/>
    </source>
</evidence>
<name>A0A514D9R0_9VIRU</name>
<keyword evidence="6" id="KW-0693">Viral RNA replication</keyword>
<dbReference type="InterPro" id="IPR005093">
    <property type="entry name" value="RNArep_beta"/>
</dbReference>
<keyword evidence="4" id="KW-0548">Nucleotidyltransferase</keyword>
<feature type="binding site" evidence="9">
    <location>
        <position position="418"/>
    </location>
    <ligand>
        <name>Mg(2+)</name>
        <dbReference type="ChEBI" id="CHEBI:18420"/>
        <label>2</label>
    </ligand>
</feature>
<keyword evidence="2 11" id="KW-0696">RNA-directed RNA polymerase</keyword>
<dbReference type="PROSITE" id="PS50522">
    <property type="entry name" value="RDRP_PHAGE"/>
    <property type="match status" value="1"/>
</dbReference>
<gene>
    <name evidence="11" type="ORF">H3Bulk421530_000002</name>
</gene>
<dbReference type="InterPro" id="IPR043502">
    <property type="entry name" value="DNA/RNA_pol_sf"/>
</dbReference>
<dbReference type="EMBL" id="MN035463">
    <property type="protein sequence ID" value="QDH90353.1"/>
    <property type="molecule type" value="Genomic_RNA"/>
</dbReference>
<keyword evidence="9" id="KW-0479">Metal-binding</keyword>
<proteinExistence type="predicted"/>
<protein>
    <recommendedName>
        <fullName evidence="1">RNA-directed RNA polymerase</fullName>
        <ecNumber evidence="1">2.7.7.48</ecNumber>
    </recommendedName>
    <alternativeName>
        <fullName evidence="7">RNA replicase beta chain</fullName>
    </alternativeName>
</protein>
<accession>A0A514D9R0</accession>
<dbReference type="GO" id="GO:0046872">
    <property type="term" value="F:metal ion binding"/>
    <property type="evidence" value="ECO:0007669"/>
    <property type="project" value="UniProtKB-KW"/>
</dbReference>
<sequence>MTTNNSLVEFYSALVVRLITDVADCYVGDDCIHKSLLRDRQEIANRVKSQGISFLTEDMPRLAKALDTALGNNKPFEVPSGFLARKDSVLPEFLGGLFGKVLNNHGLSEPTFNLKEAYTAVYHIRQILYTLYKLRLPYEKDKTEKVIQSFIQTDSSLVDCEFAIREDTSGVIRTAANIAVSIFGNLPFREITPRHGPGSVATGENVVEKSQFGRIYTALDKVYPFTEYFMFNLNHVCDDYRRIQRLPEIPSGTTKVAPVDKDSRGPRLISSEPLEYQWIQQGLADLIVSRLESHKLTKGRVNFTDQNVNRELALEGSKTGKWVTLDMKEASDRVSTELVKAIFHNCPVLEALLAARSTHAKLPDGTVMYLNKYAPMGSALCFPVEAFIFWALAVSVIMRTYGYSLKQAARIVFVYGDDIITTSEVYEVVMQQMLPFGLLFNTAKCCTAGFFRESCGCEAFHGLEVTPTRLRAVYVSELTYNPDVLMGFVAFHNAMYLKGYYRMCKYVADYLDRTWGSLPRIYPNDGMVIGWSRDSAVTYDIESERGVHGRTMDCEYSVAALCTLNALNLTKTSTLDKDFRVFPPGKRKFLPWRWYRRVWIVISKKDETTFAGYPEMLRRTCCGNWLTGPMYTPRRGAGLYRRWKLWTEVRGS</sequence>
<comment type="cofactor">
    <cofactor evidence="9">
        <name>Mg(2+)</name>
        <dbReference type="ChEBI" id="CHEBI:18420"/>
    </cofactor>
    <text evidence="9">Binds 2 Mg(2+) per subunit.</text>
</comment>